<dbReference type="InterPro" id="IPR044713">
    <property type="entry name" value="DNJA1/2-like"/>
</dbReference>
<protein>
    <submittedName>
        <fullName evidence="9">Uncharacterized protein</fullName>
    </submittedName>
</protein>
<evidence type="ECO:0000259" key="8">
    <source>
        <dbReference type="PROSITE" id="PS51188"/>
    </source>
</evidence>
<feature type="region of interest" description="Disordered" evidence="6">
    <location>
        <begin position="1"/>
        <end position="37"/>
    </location>
</feature>
<dbReference type="CDD" id="cd10719">
    <property type="entry name" value="DnaJ_zf"/>
    <property type="match status" value="1"/>
</dbReference>
<dbReference type="InterPro" id="IPR008971">
    <property type="entry name" value="HSP40/DnaJ_pept-bd"/>
</dbReference>
<dbReference type="InterPro" id="IPR018253">
    <property type="entry name" value="DnaJ_domain_CS"/>
</dbReference>
<dbReference type="PROSITE" id="PS00636">
    <property type="entry name" value="DNAJ_1"/>
    <property type="match status" value="1"/>
</dbReference>
<evidence type="ECO:0000313" key="9">
    <source>
        <dbReference type="EMBL" id="CAD7201752.1"/>
    </source>
</evidence>
<keyword evidence="3 5" id="KW-0863">Zinc-finger</keyword>
<name>A0A7R8VQD8_TIMDO</name>
<dbReference type="AlphaFoldDB" id="A0A7R8VQD8"/>
<dbReference type="InterPro" id="IPR002939">
    <property type="entry name" value="DnaJ_C"/>
</dbReference>
<organism evidence="9">
    <name type="scientific">Timema douglasi</name>
    <name type="common">Walking stick</name>
    <dbReference type="NCBI Taxonomy" id="61478"/>
    <lineage>
        <taxon>Eukaryota</taxon>
        <taxon>Metazoa</taxon>
        <taxon>Ecdysozoa</taxon>
        <taxon>Arthropoda</taxon>
        <taxon>Hexapoda</taxon>
        <taxon>Insecta</taxon>
        <taxon>Pterygota</taxon>
        <taxon>Neoptera</taxon>
        <taxon>Polyneoptera</taxon>
        <taxon>Phasmatodea</taxon>
        <taxon>Timematodea</taxon>
        <taxon>Timematoidea</taxon>
        <taxon>Timematidae</taxon>
        <taxon>Timema</taxon>
    </lineage>
</organism>
<dbReference type="FunFam" id="2.60.260.20:FF:000003">
    <property type="entry name" value="DnaJ subfamily A member 2"/>
    <property type="match status" value="1"/>
</dbReference>
<evidence type="ECO:0000256" key="6">
    <source>
        <dbReference type="SAM" id="MobiDB-lite"/>
    </source>
</evidence>
<evidence type="ECO:0000256" key="2">
    <source>
        <dbReference type="ARBA" id="ARBA00022737"/>
    </source>
</evidence>
<dbReference type="Pfam" id="PF01556">
    <property type="entry name" value="DnaJ_C"/>
    <property type="match status" value="2"/>
</dbReference>
<dbReference type="Pfam" id="PF00226">
    <property type="entry name" value="DnaJ"/>
    <property type="match status" value="1"/>
</dbReference>
<dbReference type="PROSITE" id="PS51188">
    <property type="entry name" value="ZF_CR"/>
    <property type="match status" value="1"/>
</dbReference>
<dbReference type="FunFam" id="2.10.230.10:FF:000001">
    <property type="entry name" value="DnaJ subfamily A member 2"/>
    <property type="match status" value="1"/>
</dbReference>
<dbReference type="SUPFAM" id="SSF49493">
    <property type="entry name" value="HSP40/DnaJ peptide-binding domain"/>
    <property type="match status" value="2"/>
</dbReference>
<dbReference type="SUPFAM" id="SSF57938">
    <property type="entry name" value="DnaJ/Hsp40 cysteine-rich domain"/>
    <property type="match status" value="1"/>
</dbReference>
<dbReference type="GO" id="GO:0030544">
    <property type="term" value="F:Hsp70 protein binding"/>
    <property type="evidence" value="ECO:0007669"/>
    <property type="project" value="InterPro"/>
</dbReference>
<feature type="domain" description="CR-type" evidence="8">
    <location>
        <begin position="353"/>
        <end position="436"/>
    </location>
</feature>
<proteinExistence type="predicted"/>
<dbReference type="Gene3D" id="2.60.260.20">
    <property type="entry name" value="Urease metallochaperone UreE, N-terminal domain"/>
    <property type="match status" value="3"/>
</dbReference>
<dbReference type="InterPro" id="IPR001623">
    <property type="entry name" value="DnaJ_domain"/>
</dbReference>
<dbReference type="InterPro" id="IPR036410">
    <property type="entry name" value="HSP_DnaJ_Cys-rich_dom_sf"/>
</dbReference>
<dbReference type="SMART" id="SM00271">
    <property type="entry name" value="DnaJ"/>
    <property type="match status" value="1"/>
</dbReference>
<dbReference type="InterPro" id="IPR001305">
    <property type="entry name" value="HSP_DnaJ_Cys-rich_dom"/>
</dbReference>
<evidence type="ECO:0000256" key="5">
    <source>
        <dbReference type="PROSITE-ProRule" id="PRU00546"/>
    </source>
</evidence>
<evidence type="ECO:0000256" key="3">
    <source>
        <dbReference type="ARBA" id="ARBA00022771"/>
    </source>
</evidence>
<dbReference type="Gene3D" id="2.10.230.10">
    <property type="entry name" value="Heat shock protein DnaJ, cysteine-rich domain"/>
    <property type="match status" value="1"/>
</dbReference>
<dbReference type="InterPro" id="IPR036869">
    <property type="entry name" value="J_dom_sf"/>
</dbReference>
<dbReference type="GO" id="GO:0051082">
    <property type="term" value="F:unfolded protein binding"/>
    <property type="evidence" value="ECO:0007669"/>
    <property type="project" value="InterPro"/>
</dbReference>
<keyword evidence="2" id="KW-0677">Repeat</keyword>
<keyword evidence="4 5" id="KW-0862">Zinc</keyword>
<evidence type="ECO:0000256" key="1">
    <source>
        <dbReference type="ARBA" id="ARBA00022723"/>
    </source>
</evidence>
<accession>A0A7R8VQD8</accession>
<dbReference type="Gene3D" id="1.10.287.110">
    <property type="entry name" value="DnaJ domain"/>
    <property type="match status" value="1"/>
</dbReference>
<dbReference type="EMBL" id="OA568668">
    <property type="protein sequence ID" value="CAD7201752.1"/>
    <property type="molecule type" value="Genomic_DNA"/>
</dbReference>
<feature type="compositionally biased region" description="Basic and acidic residues" evidence="6">
    <location>
        <begin position="1"/>
        <end position="33"/>
    </location>
</feature>
<dbReference type="PRINTS" id="PR00625">
    <property type="entry name" value="JDOMAIN"/>
</dbReference>
<evidence type="ECO:0000256" key="4">
    <source>
        <dbReference type="ARBA" id="ARBA00022833"/>
    </source>
</evidence>
<sequence>MLPTKRTDMYIESGEDRRKKEGERGEGETERGLGRSPIELEEASRIAQVEEVTTTCAEPPSVVFSRAWLSSRAVCRKIPRVQVQQGIGVVIFSSISGSYAARRHNHIRLYIRAYRKLAKEFHPDKNPEAGDKFKEISFAYEALSDPKKRTQYDKYGIKALQEGGHDGMGFGSDDIFSQLFGGSGLFGMGMGGMGGGMRSRRQRGEDTVHPLKVTLEDLYNGKTAKLHLSKNVLCAACNGVGHSISLRIVCHSISLRTVCHSTLLRSVGHSISLRSVCHSVSLRTVCHSTLLRSVGHSISLRSVCHLRTVCHSISLRTVCHSTLLRSVGHSISLRVVCHSISLHSVCHSISLHSVCHSISLETLRVCECHRKGSKSGASHTCRACRGSGIRVAYRQLGPGMSQQIQTRCGECSGEGEVINDKDRCTSCRGKKVQNQTKILEVHVDKGMKENQKIYFRGEGDQLGRCQQGTTSSTALSIATTTPIKCRHRPVFQPDVEPGDIIIVLQQKAHETFQRQGDDLYISRTVTLTEALCGFNILVSHMDSRELVVRHPPGRIIKPGDMKCIVGEGMPHHRNPFEKGNLYVKFDVNFPSSSFANELQLKSRARTTRMCNRPQRNGMEQEELELLLPPRGSFVMPTGEHVEEVDLQEYDRNDRSSAATRNEAYASDDEHTGSAPGGIQCAQQ</sequence>
<dbReference type="CDD" id="cd06257">
    <property type="entry name" value="DnaJ"/>
    <property type="match status" value="1"/>
</dbReference>
<dbReference type="SUPFAM" id="SSF46565">
    <property type="entry name" value="Chaperone J-domain"/>
    <property type="match status" value="1"/>
</dbReference>
<evidence type="ECO:0000259" key="7">
    <source>
        <dbReference type="PROSITE" id="PS50076"/>
    </source>
</evidence>
<reference evidence="9" key="1">
    <citation type="submission" date="2020-11" db="EMBL/GenBank/DDBJ databases">
        <authorList>
            <person name="Tran Van P."/>
        </authorList>
    </citation>
    <scope>NUCLEOTIDE SEQUENCE</scope>
</reference>
<keyword evidence="1 5" id="KW-0479">Metal-binding</keyword>
<dbReference type="PANTHER" id="PTHR43888">
    <property type="entry name" value="DNAJ-LIKE-2, ISOFORM A-RELATED"/>
    <property type="match status" value="1"/>
</dbReference>
<feature type="region of interest" description="Disordered" evidence="6">
    <location>
        <begin position="646"/>
        <end position="683"/>
    </location>
</feature>
<dbReference type="Pfam" id="PF00684">
    <property type="entry name" value="DnaJ_CXXCXGXG"/>
    <property type="match status" value="1"/>
</dbReference>
<dbReference type="GO" id="GO:0006457">
    <property type="term" value="P:protein folding"/>
    <property type="evidence" value="ECO:0007669"/>
    <property type="project" value="InterPro"/>
</dbReference>
<dbReference type="PROSITE" id="PS50076">
    <property type="entry name" value="DNAJ_2"/>
    <property type="match status" value="1"/>
</dbReference>
<dbReference type="CDD" id="cd10747">
    <property type="entry name" value="DnaJ_C"/>
    <property type="match status" value="1"/>
</dbReference>
<dbReference type="GO" id="GO:0008270">
    <property type="term" value="F:zinc ion binding"/>
    <property type="evidence" value="ECO:0007669"/>
    <property type="project" value="UniProtKB-KW"/>
</dbReference>
<gene>
    <name evidence="9" type="ORF">TDIB3V08_LOCUS7946</name>
</gene>
<feature type="domain" description="J" evidence="7">
    <location>
        <begin position="94"/>
        <end position="156"/>
    </location>
</feature>
<feature type="zinc finger region" description="CR-type" evidence="5">
    <location>
        <begin position="353"/>
        <end position="436"/>
    </location>
</feature>